<sequence length="121" mass="13621">MADKDGVRESEEGGENKSTSNSEKPRKHDSGAADLERVTDYAEDKEISSDDIQGAMTLIGDRRAQEYQQKVAREKELAKVSIKKEDVVLIMQEFEVTRAKAERTLREHRGNIIEALTALTE</sequence>
<dbReference type="InterPro" id="IPR038922">
    <property type="entry name" value="HYPK_UBA"/>
</dbReference>
<reference evidence="3" key="1">
    <citation type="submission" date="2020-11" db="EMBL/GenBank/DDBJ databases">
        <authorList>
            <person name="Tran Van P."/>
        </authorList>
    </citation>
    <scope>NUCLEOTIDE SEQUENCE</scope>
</reference>
<evidence type="ECO:0000313" key="4">
    <source>
        <dbReference type="Proteomes" id="UP000677054"/>
    </source>
</evidence>
<dbReference type="EMBL" id="LR899905">
    <property type="protein sequence ID" value="CAD7243218.1"/>
    <property type="molecule type" value="Genomic_DNA"/>
</dbReference>
<feature type="compositionally biased region" description="Basic and acidic residues" evidence="1">
    <location>
        <begin position="23"/>
        <end position="35"/>
    </location>
</feature>
<evidence type="ECO:0000256" key="1">
    <source>
        <dbReference type="SAM" id="MobiDB-lite"/>
    </source>
</evidence>
<feature type="compositionally biased region" description="Basic and acidic residues" evidence="1">
    <location>
        <begin position="1"/>
        <end position="15"/>
    </location>
</feature>
<gene>
    <name evidence="3" type="ORF">DSTB1V02_LOCUS3148</name>
</gene>
<feature type="domain" description="Nascent polypeptide-associated complex subunit alpha-like UBA" evidence="2">
    <location>
        <begin position="80"/>
        <end position="120"/>
    </location>
</feature>
<evidence type="ECO:0000313" key="3">
    <source>
        <dbReference type="EMBL" id="CAD7243218.1"/>
    </source>
</evidence>
<evidence type="ECO:0000259" key="2">
    <source>
        <dbReference type="Pfam" id="PF19026"/>
    </source>
</evidence>
<dbReference type="InterPro" id="IPR052617">
    <property type="entry name" value="Huntingtin-int_K"/>
</dbReference>
<dbReference type="Proteomes" id="UP000677054">
    <property type="component" value="Unassembled WGS sequence"/>
</dbReference>
<dbReference type="EMBL" id="CAJPEV010000388">
    <property type="protein sequence ID" value="CAG0884755.1"/>
    <property type="molecule type" value="Genomic_DNA"/>
</dbReference>
<dbReference type="GO" id="GO:0050821">
    <property type="term" value="P:protein stabilization"/>
    <property type="evidence" value="ECO:0007669"/>
    <property type="project" value="TreeGrafter"/>
</dbReference>
<proteinExistence type="predicted"/>
<dbReference type="Pfam" id="PF19026">
    <property type="entry name" value="UBA_HYPK"/>
    <property type="match status" value="1"/>
</dbReference>
<dbReference type="InterPro" id="IPR044034">
    <property type="entry name" value="NAC-like_UBA"/>
</dbReference>
<dbReference type="PANTHER" id="PTHR31184:SF2">
    <property type="entry name" value="HUNTINGTIN-INTERACTING PROTEIN K"/>
    <property type="match status" value="1"/>
</dbReference>
<dbReference type="CDD" id="cd14361">
    <property type="entry name" value="UBA_HYPK"/>
    <property type="match status" value="1"/>
</dbReference>
<dbReference type="PANTHER" id="PTHR31184">
    <property type="entry name" value="HUNTINGTIN-INTERACTING PROTEIN K FAMILY MEMBER"/>
    <property type="match status" value="1"/>
</dbReference>
<feature type="region of interest" description="Disordered" evidence="1">
    <location>
        <begin position="1"/>
        <end position="35"/>
    </location>
</feature>
<accession>A0A7R9A217</accession>
<dbReference type="AlphaFoldDB" id="A0A7R9A217"/>
<name>A0A7R9A217_9CRUS</name>
<organism evidence="3">
    <name type="scientific">Darwinula stevensoni</name>
    <dbReference type="NCBI Taxonomy" id="69355"/>
    <lineage>
        <taxon>Eukaryota</taxon>
        <taxon>Metazoa</taxon>
        <taxon>Ecdysozoa</taxon>
        <taxon>Arthropoda</taxon>
        <taxon>Crustacea</taxon>
        <taxon>Oligostraca</taxon>
        <taxon>Ostracoda</taxon>
        <taxon>Podocopa</taxon>
        <taxon>Podocopida</taxon>
        <taxon>Darwinulocopina</taxon>
        <taxon>Darwinuloidea</taxon>
        <taxon>Darwinulidae</taxon>
        <taxon>Darwinula</taxon>
    </lineage>
</organism>
<protein>
    <recommendedName>
        <fullName evidence="2">Nascent polypeptide-associated complex subunit alpha-like UBA domain-containing protein</fullName>
    </recommendedName>
</protein>
<dbReference type="Gene3D" id="1.10.8.10">
    <property type="entry name" value="DNA helicase RuvA subunit, C-terminal domain"/>
    <property type="match status" value="1"/>
</dbReference>
<dbReference type="OrthoDB" id="285219at2759"/>
<dbReference type="GO" id="GO:0043066">
    <property type="term" value="P:negative regulation of apoptotic process"/>
    <property type="evidence" value="ECO:0007669"/>
    <property type="project" value="TreeGrafter"/>
</dbReference>
<keyword evidence="4" id="KW-1185">Reference proteome</keyword>